<evidence type="ECO:0000313" key="1">
    <source>
        <dbReference type="EMBL" id="NJP41904.1"/>
    </source>
</evidence>
<proteinExistence type="predicted"/>
<reference evidence="1 2" key="1">
    <citation type="submission" date="2020-03" db="EMBL/GenBank/DDBJ databases">
        <title>WGS of actinomycetes isolated from Thailand.</title>
        <authorList>
            <person name="Thawai C."/>
        </authorList>
    </citation>
    <scope>NUCLEOTIDE SEQUENCE [LARGE SCALE GENOMIC DNA]</scope>
    <source>
        <strain evidence="1 2">PRB2-1</strain>
    </source>
</reference>
<dbReference type="Proteomes" id="UP000734511">
    <property type="component" value="Unassembled WGS sequence"/>
</dbReference>
<organism evidence="1 2">
    <name type="scientific">Actinacidiphila epipremni</name>
    <dbReference type="NCBI Taxonomy" id="2053013"/>
    <lineage>
        <taxon>Bacteria</taxon>
        <taxon>Bacillati</taxon>
        <taxon>Actinomycetota</taxon>
        <taxon>Actinomycetes</taxon>
        <taxon>Kitasatosporales</taxon>
        <taxon>Streptomycetaceae</taxon>
        <taxon>Actinacidiphila</taxon>
    </lineage>
</organism>
<accession>A0ABX0ZIA3</accession>
<sequence>MSRPAYTRELLERTAAQSTSLADMLRRLDALPGSRPPGGRRPRGYLRRRLTHYGIDTSHFTGTRRYCPGLIPRAECEAAVAGAVSLGGALRRLGIPDSGAARARLRRSLEAHGIGTGHFTGRAYARGSVSPRRLTPEQILRRGEGAARRTKTALLRRALDELGVPRACAACGVGEVWQGRRLVLEVDHVNGDRADNTRENLRYLCPSCHSQTLSYASRSRRGRPAGDPVE</sequence>
<dbReference type="EMBL" id="JAATEJ010000001">
    <property type="protein sequence ID" value="NJP41904.1"/>
    <property type="molecule type" value="Genomic_DNA"/>
</dbReference>
<dbReference type="CDD" id="cd00085">
    <property type="entry name" value="HNHc"/>
    <property type="match status" value="1"/>
</dbReference>
<dbReference type="InterPro" id="IPR003615">
    <property type="entry name" value="HNH_nuc"/>
</dbReference>
<name>A0ABX0ZIA3_9ACTN</name>
<keyword evidence="1" id="KW-0378">Hydrolase</keyword>
<gene>
    <name evidence="1" type="ORF">HCN08_00495</name>
</gene>
<comment type="caution">
    <text evidence="1">The sequence shown here is derived from an EMBL/GenBank/DDBJ whole genome shotgun (WGS) entry which is preliminary data.</text>
</comment>
<keyword evidence="2" id="KW-1185">Reference proteome</keyword>
<keyword evidence="1" id="KW-0255">Endonuclease</keyword>
<evidence type="ECO:0000313" key="2">
    <source>
        <dbReference type="Proteomes" id="UP000734511"/>
    </source>
</evidence>
<keyword evidence="1" id="KW-0540">Nuclease</keyword>
<dbReference type="GO" id="GO:0004519">
    <property type="term" value="F:endonuclease activity"/>
    <property type="evidence" value="ECO:0007669"/>
    <property type="project" value="UniProtKB-KW"/>
</dbReference>
<protein>
    <submittedName>
        <fullName evidence="1">HNH endonuclease</fullName>
    </submittedName>
</protein>
<dbReference type="RefSeq" id="WP_167980786.1">
    <property type="nucleotide sequence ID" value="NZ_JAATEJ010000001.1"/>
</dbReference>